<accession>A0A2U9CJQ1</accession>
<organism evidence="1 2">
    <name type="scientific">Scophthalmus maximus</name>
    <name type="common">Turbot</name>
    <name type="synonym">Psetta maxima</name>
    <dbReference type="NCBI Taxonomy" id="52904"/>
    <lineage>
        <taxon>Eukaryota</taxon>
        <taxon>Metazoa</taxon>
        <taxon>Chordata</taxon>
        <taxon>Craniata</taxon>
        <taxon>Vertebrata</taxon>
        <taxon>Euteleostomi</taxon>
        <taxon>Actinopterygii</taxon>
        <taxon>Neopterygii</taxon>
        <taxon>Teleostei</taxon>
        <taxon>Neoteleostei</taxon>
        <taxon>Acanthomorphata</taxon>
        <taxon>Carangaria</taxon>
        <taxon>Pleuronectiformes</taxon>
        <taxon>Pleuronectoidei</taxon>
        <taxon>Scophthalmidae</taxon>
        <taxon>Scophthalmus</taxon>
    </lineage>
</organism>
<evidence type="ECO:0000313" key="1">
    <source>
        <dbReference type="EMBL" id="AWP16727.1"/>
    </source>
</evidence>
<sequence>MRPACPNSTDGPDREVSYLVQVAAHWASTKGGWGLEERPGYRRLRLLKEQPAPPSHCRTPPLDTALPDKVQDSTMSVDLVLIQKPHGQAAAGELAVGLRGINFVPGQGGKNRAWLAFDGALNLLAVTPSVLVAKEP</sequence>
<name>A0A2U9CJQ1_SCOMX</name>
<dbReference type="Proteomes" id="UP000246464">
    <property type="component" value="Chromosome 17"/>
</dbReference>
<reference evidence="1 2" key="1">
    <citation type="submission" date="2017-12" db="EMBL/GenBank/DDBJ databases">
        <title>Integrating genomic resources of turbot (Scophthalmus maximus) in depth evaluation of genetic and physical mapping variation across individuals.</title>
        <authorList>
            <person name="Martinez P."/>
        </authorList>
    </citation>
    <scope>NUCLEOTIDE SEQUENCE [LARGE SCALE GENOMIC DNA]</scope>
</reference>
<protein>
    <submittedName>
        <fullName evidence="1">Uncharacterized protein</fullName>
    </submittedName>
</protein>
<evidence type="ECO:0000313" key="2">
    <source>
        <dbReference type="Proteomes" id="UP000246464"/>
    </source>
</evidence>
<proteinExistence type="predicted"/>
<dbReference type="EMBL" id="CP026259">
    <property type="protein sequence ID" value="AWP16727.1"/>
    <property type="molecule type" value="Genomic_DNA"/>
</dbReference>
<gene>
    <name evidence="1" type="ORF">SMAX5B_003467</name>
</gene>
<keyword evidence="2" id="KW-1185">Reference proteome</keyword>
<dbReference type="AlphaFoldDB" id="A0A2U9CJQ1"/>